<reference evidence="4 5" key="1">
    <citation type="submission" date="2025-04" db="UniProtKB">
        <authorList>
            <consortium name="RefSeq"/>
        </authorList>
    </citation>
    <scope>IDENTIFICATION</scope>
</reference>
<dbReference type="OMA" id="TPFWWLP"/>
<name>A0A6P4EDC3_DRORH</name>
<accession>A0A6P4EDC3</accession>
<dbReference type="InterPro" id="IPR031761">
    <property type="entry name" value="FOG_N"/>
</dbReference>
<organism evidence="4">
    <name type="scientific">Drosophila rhopaloa</name>
    <name type="common">Fruit fly</name>
    <dbReference type="NCBI Taxonomy" id="1041015"/>
    <lineage>
        <taxon>Eukaryota</taxon>
        <taxon>Metazoa</taxon>
        <taxon>Ecdysozoa</taxon>
        <taxon>Arthropoda</taxon>
        <taxon>Hexapoda</taxon>
        <taxon>Insecta</taxon>
        <taxon>Pterygota</taxon>
        <taxon>Neoptera</taxon>
        <taxon>Endopterygota</taxon>
        <taxon>Diptera</taxon>
        <taxon>Brachycera</taxon>
        <taxon>Muscomorpha</taxon>
        <taxon>Ephydroidea</taxon>
        <taxon>Drosophilidae</taxon>
        <taxon>Drosophila</taxon>
        <taxon>Sophophora</taxon>
    </lineage>
</organism>
<dbReference type="AlphaFoldDB" id="A0A6P4EDC3"/>
<feature type="compositionally biased region" description="Low complexity" evidence="1">
    <location>
        <begin position="581"/>
        <end position="597"/>
    </location>
</feature>
<dbReference type="OrthoDB" id="8197748at2759"/>
<gene>
    <name evidence="4 5" type="primary">LOC108038949</name>
</gene>
<feature type="domain" description="Folded gastrulation N-terminal" evidence="3">
    <location>
        <begin position="58"/>
        <end position="161"/>
    </location>
</feature>
<feature type="compositionally biased region" description="Low complexity" evidence="1">
    <location>
        <begin position="186"/>
        <end position="214"/>
    </location>
</feature>
<feature type="compositionally biased region" description="Acidic residues" evidence="1">
    <location>
        <begin position="357"/>
        <end position="386"/>
    </location>
</feature>
<feature type="region of interest" description="Disordered" evidence="1">
    <location>
        <begin position="496"/>
        <end position="663"/>
    </location>
</feature>
<dbReference type="RefSeq" id="XP_016971332.2">
    <property type="nucleotide sequence ID" value="XM_017115843.2"/>
</dbReference>
<sequence length="768" mass="81368">MAPPNCLLAVLALTVFLGANNGLPITSRPIEGNVQRMVWEDWVNLDPEQRNLTKEKKVTAKSIFTLPFRHCPQGHTLYNQLCIPQSNIDPTDLVKQELILAGSSNGSPPPPPIADYDYGDDTESEEIVYDLSVIPTAMQDGGAQDQALPSEDAPLKFNIFEKKFPTGTGEPPEELPLPPDMVAATHASSISSSSSTTTAATSGSTATTTTTTASPPGETGNRIAGGDLQAAPSNALSTTATLTRGSNTSTSSSNSSNSDFGQVEAIVLPAGQAQDGSVQLVTSSLVDDSDDSSTSTAANGFINAEAEADLAQLLKVDAFLPAYDGSIELLPPLFSHRKVAPPLSADQDVKPKQADEAAGELDDEEEEEEEEETTTDIVPTEEEEEKEYTTETTTTTADDTTVAEASMDTSPPASSTSTSTSTSTSSQTSPHPPEEPEIDERENRLVLIKSKVQPVQLTTTTSATATVTATATTAADSSSSSTDRFHYQHFVEDVAASSTTATAATATPELSSSSSTTSEPIEQNNMLPSDNDNLMTNTIGGQGEEDDAGGHKATSSSEMNAQQELRLINELVKGKQRKQHQQQQQQQQQLQQQQQQLKPTSTEATPTEDATYSNWSKVMPQLGRSTSEAESTTETAATSSQVNESRSTANAAAATSEKHLSITNRSNRNSKIIRVEQLAEEPAATAEAAAVSEAAAIAAAAAIPEAAATAAATPPNSSSNPDGYKPFWWLPSIGWRVDRQVDRNGEDQSLLLRFFSTFRGSDTATATR</sequence>
<dbReference type="RefSeq" id="XP_016971331.2">
    <property type="nucleotide sequence ID" value="XM_017115842.2"/>
</dbReference>
<feature type="chain" id="PRO_5044647178" evidence="2">
    <location>
        <begin position="23"/>
        <end position="768"/>
    </location>
</feature>
<feature type="compositionally biased region" description="Polar residues" evidence="1">
    <location>
        <begin position="553"/>
        <end position="563"/>
    </location>
</feature>
<feature type="compositionally biased region" description="Low complexity" evidence="1">
    <location>
        <begin position="390"/>
        <end position="429"/>
    </location>
</feature>
<feature type="compositionally biased region" description="Low complexity" evidence="1">
    <location>
        <begin position="625"/>
        <end position="655"/>
    </location>
</feature>
<dbReference type="RefSeq" id="XP_016971332.1">
    <property type="nucleotide sequence ID" value="XM_017115843.1"/>
</dbReference>
<keyword evidence="2" id="KW-0732">Signal</keyword>
<dbReference type="Pfam" id="PF15888">
    <property type="entry name" value="FOG_N"/>
    <property type="match status" value="1"/>
</dbReference>
<feature type="compositionally biased region" description="Low complexity" evidence="1">
    <location>
        <begin position="246"/>
        <end position="258"/>
    </location>
</feature>
<feature type="compositionally biased region" description="Polar residues" evidence="1">
    <location>
        <begin position="598"/>
        <end position="616"/>
    </location>
</feature>
<feature type="compositionally biased region" description="Low complexity" evidence="1">
    <location>
        <begin position="496"/>
        <end position="518"/>
    </location>
</feature>
<evidence type="ECO:0000256" key="1">
    <source>
        <dbReference type="SAM" id="MobiDB-lite"/>
    </source>
</evidence>
<feature type="compositionally biased region" description="Low complexity" evidence="1">
    <location>
        <begin position="458"/>
        <end position="482"/>
    </location>
</feature>
<protein>
    <submittedName>
        <fullName evidence="4 5">Protein folded gastrulation</fullName>
    </submittedName>
</protein>
<feature type="region of interest" description="Disordered" evidence="1">
    <location>
        <begin position="186"/>
        <end position="259"/>
    </location>
</feature>
<evidence type="ECO:0000313" key="5">
    <source>
        <dbReference type="RefSeq" id="XP_016971332.1"/>
    </source>
</evidence>
<evidence type="ECO:0000259" key="3">
    <source>
        <dbReference type="Pfam" id="PF15888"/>
    </source>
</evidence>
<feature type="compositionally biased region" description="Polar residues" evidence="1">
    <location>
        <begin position="231"/>
        <end position="245"/>
    </location>
</feature>
<feature type="region of interest" description="Disordered" evidence="1">
    <location>
        <begin position="342"/>
        <end position="483"/>
    </location>
</feature>
<proteinExistence type="predicted"/>
<dbReference type="RefSeq" id="XP_016971331.1">
    <property type="nucleotide sequence ID" value="XM_017115842.1"/>
</dbReference>
<evidence type="ECO:0000313" key="4">
    <source>
        <dbReference type="RefSeq" id="XP_016971331.1"/>
    </source>
</evidence>
<evidence type="ECO:0000256" key="2">
    <source>
        <dbReference type="SAM" id="SignalP"/>
    </source>
</evidence>
<dbReference type="GeneID" id="108038949"/>
<feature type="compositionally biased region" description="Polar residues" evidence="1">
    <location>
        <begin position="519"/>
        <end position="539"/>
    </location>
</feature>
<feature type="signal peptide" evidence="2">
    <location>
        <begin position="1"/>
        <end position="22"/>
    </location>
</feature>